<reference evidence="12" key="2">
    <citation type="submission" date="2025-08" db="UniProtKB">
        <authorList>
            <consortium name="RefSeq"/>
        </authorList>
    </citation>
    <scope>IDENTIFICATION</scope>
    <source>
        <tissue evidence="12">Leaf</tissue>
    </source>
</reference>
<evidence type="ECO:0000259" key="10">
    <source>
        <dbReference type="PROSITE" id="PS51032"/>
    </source>
</evidence>
<keyword evidence="6" id="KW-0804">Transcription</keyword>
<evidence type="ECO:0000256" key="9">
    <source>
        <dbReference type="SAM" id="MobiDB-lite"/>
    </source>
</evidence>
<evidence type="ECO:0000313" key="12">
    <source>
        <dbReference type="RefSeq" id="XP_010498790.1"/>
    </source>
</evidence>
<dbReference type="PROSITE" id="PS51032">
    <property type="entry name" value="AP2_ERF"/>
    <property type="match status" value="1"/>
</dbReference>
<comment type="similarity">
    <text evidence="8">Belongs to the AP2/ERF transcription factor family. ERF subfamily.</text>
</comment>
<dbReference type="RefSeq" id="XP_010498790.1">
    <property type="nucleotide sequence ID" value="XM_010500488.2"/>
</dbReference>
<keyword evidence="11" id="KW-1185">Reference proteome</keyword>
<dbReference type="InterPro" id="IPR016177">
    <property type="entry name" value="DNA-bd_dom_sf"/>
</dbReference>
<dbReference type="Gene3D" id="3.30.730.10">
    <property type="entry name" value="AP2/ERF domain"/>
    <property type="match status" value="1"/>
</dbReference>
<dbReference type="PANTHER" id="PTHR31194">
    <property type="entry name" value="SHN SHINE , DNA BINDING / TRANSCRIPTION FACTOR"/>
    <property type="match status" value="1"/>
</dbReference>
<dbReference type="GeneID" id="104776420"/>
<evidence type="ECO:0000256" key="5">
    <source>
        <dbReference type="ARBA" id="ARBA00023159"/>
    </source>
</evidence>
<dbReference type="Pfam" id="PF00847">
    <property type="entry name" value="AP2"/>
    <property type="match status" value="1"/>
</dbReference>
<dbReference type="PIRSF" id="PIRSF038123">
    <property type="entry name" value="PTI6"/>
    <property type="match status" value="1"/>
</dbReference>
<reference evidence="11" key="1">
    <citation type="journal article" date="2014" name="Nat. Commun.">
        <title>The emerging biofuel crop Camelina sativa retains a highly undifferentiated hexaploid genome structure.</title>
        <authorList>
            <person name="Kagale S."/>
            <person name="Koh C."/>
            <person name="Nixon J."/>
            <person name="Bollina V."/>
            <person name="Clarke W.E."/>
            <person name="Tuteja R."/>
            <person name="Spillane C."/>
            <person name="Robinson S.J."/>
            <person name="Links M.G."/>
            <person name="Clarke C."/>
            <person name="Higgins E.E."/>
            <person name="Huebert T."/>
            <person name="Sharpe A.G."/>
            <person name="Parkin I.A."/>
        </authorList>
    </citation>
    <scope>NUCLEOTIDE SEQUENCE [LARGE SCALE GENOMIC DNA]</scope>
    <source>
        <strain evidence="11">cv. DH55</strain>
    </source>
</reference>
<evidence type="ECO:0000256" key="6">
    <source>
        <dbReference type="ARBA" id="ARBA00023163"/>
    </source>
</evidence>
<evidence type="ECO:0000256" key="2">
    <source>
        <dbReference type="ARBA" id="ARBA00022745"/>
    </source>
</evidence>
<dbReference type="InterPro" id="IPR001471">
    <property type="entry name" value="AP2/ERF_dom"/>
</dbReference>
<proteinExistence type="inferred from homology"/>
<dbReference type="InterPro" id="IPR050913">
    <property type="entry name" value="AP2/ERF_ERF"/>
</dbReference>
<dbReference type="SMART" id="SM00380">
    <property type="entry name" value="AP2"/>
    <property type="match status" value="1"/>
</dbReference>
<feature type="compositionally biased region" description="Gly residues" evidence="9">
    <location>
        <begin position="104"/>
        <end position="117"/>
    </location>
</feature>
<dbReference type="CDD" id="cd00018">
    <property type="entry name" value="AP2"/>
    <property type="match status" value="1"/>
</dbReference>
<dbReference type="InterPro" id="IPR036955">
    <property type="entry name" value="AP2/ERF_dom_sf"/>
</dbReference>
<evidence type="ECO:0000313" key="11">
    <source>
        <dbReference type="Proteomes" id="UP000694864"/>
    </source>
</evidence>
<protein>
    <submittedName>
        <fullName evidence="12">Ethylene-responsive transcription factor ERF069-like</fullName>
    </submittedName>
</protein>
<feature type="region of interest" description="Disordered" evidence="9">
    <location>
        <begin position="100"/>
        <end position="119"/>
    </location>
</feature>
<feature type="region of interest" description="Disordered" evidence="9">
    <location>
        <begin position="150"/>
        <end position="180"/>
    </location>
</feature>
<name>A0ABM0YC49_CAMSA</name>
<dbReference type="PRINTS" id="PR00367">
    <property type="entry name" value="ETHRSPELEMNT"/>
</dbReference>
<evidence type="ECO:0000256" key="1">
    <source>
        <dbReference type="ARBA" id="ARBA00004123"/>
    </source>
</evidence>
<dbReference type="PANTHER" id="PTHR31194:SF142">
    <property type="entry name" value="ETHYLENE-RESPONSIVE TRANSCRIPTION FACTOR ERF069"/>
    <property type="match status" value="1"/>
</dbReference>
<evidence type="ECO:0000256" key="4">
    <source>
        <dbReference type="ARBA" id="ARBA00023125"/>
    </source>
</evidence>
<evidence type="ECO:0000256" key="3">
    <source>
        <dbReference type="ARBA" id="ARBA00023015"/>
    </source>
</evidence>
<keyword evidence="3" id="KW-0805">Transcription regulation</keyword>
<feature type="region of interest" description="Disordered" evidence="9">
    <location>
        <begin position="1"/>
        <end position="37"/>
    </location>
</feature>
<evidence type="ECO:0000256" key="7">
    <source>
        <dbReference type="ARBA" id="ARBA00023242"/>
    </source>
</evidence>
<comment type="subcellular location">
    <subcellularLocation>
        <location evidence="1">Nucleus</location>
    </subcellularLocation>
</comment>
<accession>A0ABM0YC49</accession>
<dbReference type="Proteomes" id="UP000694864">
    <property type="component" value="Chromosome 3"/>
</dbReference>
<sequence length="180" mass="19355">MKKIVRISFTDMEATDSSSSEDESSSSPPSSRRRGKKLVKEIVLDSSDPQAEVRKTRFKIRIPSRFLAATKTTETKKKKYRGVRQRPWGKWAAEIRCASRRAHGGGGGGGKGGGGGRPQRIWLGTFETAEEAALAYDNAAIQLLGPDAPTNFGRPDAAAPAVMKLQDSDAPSSAKTPPVV</sequence>
<evidence type="ECO:0000256" key="8">
    <source>
        <dbReference type="ARBA" id="ARBA00024343"/>
    </source>
</evidence>
<feature type="compositionally biased region" description="Polar residues" evidence="9">
    <location>
        <begin position="169"/>
        <end position="180"/>
    </location>
</feature>
<organism evidence="11 12">
    <name type="scientific">Camelina sativa</name>
    <name type="common">False flax</name>
    <name type="synonym">Myagrum sativum</name>
    <dbReference type="NCBI Taxonomy" id="90675"/>
    <lineage>
        <taxon>Eukaryota</taxon>
        <taxon>Viridiplantae</taxon>
        <taxon>Streptophyta</taxon>
        <taxon>Embryophyta</taxon>
        <taxon>Tracheophyta</taxon>
        <taxon>Spermatophyta</taxon>
        <taxon>Magnoliopsida</taxon>
        <taxon>eudicotyledons</taxon>
        <taxon>Gunneridae</taxon>
        <taxon>Pentapetalae</taxon>
        <taxon>rosids</taxon>
        <taxon>malvids</taxon>
        <taxon>Brassicales</taxon>
        <taxon>Brassicaceae</taxon>
        <taxon>Camelineae</taxon>
        <taxon>Camelina</taxon>
    </lineage>
</organism>
<feature type="domain" description="AP2/ERF" evidence="10">
    <location>
        <begin position="79"/>
        <end position="153"/>
    </location>
</feature>
<keyword evidence="2" id="KW-0936">Ethylene signaling pathway</keyword>
<keyword evidence="4" id="KW-0238">DNA-binding</keyword>
<keyword evidence="5" id="KW-0010">Activator</keyword>
<keyword evidence="7" id="KW-0539">Nucleus</keyword>
<gene>
    <name evidence="12" type="primary">LOC104776420</name>
</gene>
<dbReference type="SUPFAM" id="SSF54171">
    <property type="entry name" value="DNA-binding domain"/>
    <property type="match status" value="1"/>
</dbReference>